<feature type="region of interest" description="Disordered" evidence="2">
    <location>
        <begin position="450"/>
        <end position="490"/>
    </location>
</feature>
<dbReference type="Pfam" id="PF07859">
    <property type="entry name" value="Abhydrolase_3"/>
    <property type="match status" value="1"/>
</dbReference>
<name>A0A813JKX1_POLGL</name>
<dbReference type="SUPFAM" id="SSF53474">
    <property type="entry name" value="alpha/beta-Hydrolases"/>
    <property type="match status" value="1"/>
</dbReference>
<dbReference type="InterPro" id="IPR013094">
    <property type="entry name" value="AB_hydrolase_3"/>
</dbReference>
<feature type="region of interest" description="Disordered" evidence="2">
    <location>
        <begin position="95"/>
        <end position="149"/>
    </location>
</feature>
<dbReference type="InterPro" id="IPR029058">
    <property type="entry name" value="AB_hydrolase_fold"/>
</dbReference>
<dbReference type="PANTHER" id="PTHR48081:SF8">
    <property type="entry name" value="ALPHA_BETA HYDROLASE FOLD-3 DOMAIN-CONTAINING PROTEIN-RELATED"/>
    <property type="match status" value="1"/>
</dbReference>
<reference evidence="4" key="1">
    <citation type="submission" date="2021-02" db="EMBL/GenBank/DDBJ databases">
        <authorList>
            <person name="Dougan E. K."/>
            <person name="Rhodes N."/>
            <person name="Thang M."/>
            <person name="Chan C."/>
        </authorList>
    </citation>
    <scope>NUCLEOTIDE SEQUENCE</scope>
</reference>
<protein>
    <recommendedName>
        <fullName evidence="3">Alpha/beta hydrolase fold-3 domain-containing protein</fullName>
    </recommendedName>
</protein>
<accession>A0A813JKX1</accession>
<dbReference type="InterPro" id="IPR050300">
    <property type="entry name" value="GDXG_lipolytic_enzyme"/>
</dbReference>
<keyword evidence="1" id="KW-0378">Hydrolase</keyword>
<dbReference type="AlphaFoldDB" id="A0A813JKX1"/>
<dbReference type="Proteomes" id="UP000626109">
    <property type="component" value="Unassembled WGS sequence"/>
</dbReference>
<feature type="compositionally biased region" description="Acidic residues" evidence="2">
    <location>
        <begin position="453"/>
        <end position="483"/>
    </location>
</feature>
<organism evidence="4 5">
    <name type="scientific">Polarella glacialis</name>
    <name type="common">Dinoflagellate</name>
    <dbReference type="NCBI Taxonomy" id="89957"/>
    <lineage>
        <taxon>Eukaryota</taxon>
        <taxon>Sar</taxon>
        <taxon>Alveolata</taxon>
        <taxon>Dinophyceae</taxon>
        <taxon>Suessiales</taxon>
        <taxon>Suessiaceae</taxon>
        <taxon>Polarella</taxon>
    </lineage>
</organism>
<dbReference type="EMBL" id="CAJNNW010026102">
    <property type="protein sequence ID" value="CAE8682710.1"/>
    <property type="molecule type" value="Genomic_DNA"/>
</dbReference>
<sequence>MGQGTSFGLGLTQALGGQVAADPASSGGRFAPVLRAARDGSDAGHATRLARWRAQPAHARLFASFVAGGEDAELQTGLAGGVRLRVLPTSADAASWSRWRDGQAPAADDSLDAGEETDGVTTDDDGDAGKGAAEAAGSSGFSGPDRGGIALYTPEEPRHDTYIYFVHGGAFEYYCPISGGYDSLCSRIAAATSITVACPDHALSGEGRSHKGRDIIASLAADLMRLMRLDPVSGRERSLGSVSVVLAGDSSGANQALGLLLHLLQSHPEVMPSIRGVALLSPWLDLTCGSHTYVSNSFSEQHHTGDILFREPAEQNRKTFLEYSNNYVGGDKSLLKDPILSPYWLARGVDASLLADLERAEVPIWMCVGAAEALSGEVLDFAQRLRNRLRLEVWQHEGMFHDWLMYRSENLPFPSKEANLQNLVSFVRRVLLTVPELNLGIHYYIDAWSGDGMDNDDEEGEEPEEEEETEGEGDEEEEEEEGEEGSHPCA</sequence>
<gene>
    <name evidence="4" type="ORF">PGLA2088_LOCUS23079</name>
</gene>
<evidence type="ECO:0000256" key="1">
    <source>
        <dbReference type="ARBA" id="ARBA00022801"/>
    </source>
</evidence>
<feature type="compositionally biased region" description="Acidic residues" evidence="2">
    <location>
        <begin position="109"/>
        <end position="126"/>
    </location>
</feature>
<evidence type="ECO:0000259" key="3">
    <source>
        <dbReference type="Pfam" id="PF07859"/>
    </source>
</evidence>
<comment type="caution">
    <text evidence="4">The sequence shown here is derived from an EMBL/GenBank/DDBJ whole genome shotgun (WGS) entry which is preliminary data.</text>
</comment>
<evidence type="ECO:0000313" key="5">
    <source>
        <dbReference type="Proteomes" id="UP000626109"/>
    </source>
</evidence>
<proteinExistence type="predicted"/>
<dbReference type="PANTHER" id="PTHR48081">
    <property type="entry name" value="AB HYDROLASE SUPERFAMILY PROTEIN C4A8.06C"/>
    <property type="match status" value="1"/>
</dbReference>
<feature type="domain" description="Alpha/beta hydrolase fold-3" evidence="3">
    <location>
        <begin position="164"/>
        <end position="404"/>
    </location>
</feature>
<evidence type="ECO:0000256" key="2">
    <source>
        <dbReference type="SAM" id="MobiDB-lite"/>
    </source>
</evidence>
<evidence type="ECO:0000313" key="4">
    <source>
        <dbReference type="EMBL" id="CAE8682710.1"/>
    </source>
</evidence>
<dbReference type="Gene3D" id="3.40.50.1820">
    <property type="entry name" value="alpha/beta hydrolase"/>
    <property type="match status" value="1"/>
</dbReference>
<dbReference type="GO" id="GO:0016787">
    <property type="term" value="F:hydrolase activity"/>
    <property type="evidence" value="ECO:0007669"/>
    <property type="project" value="UniProtKB-KW"/>
</dbReference>